<dbReference type="Gene3D" id="3.40.190.10">
    <property type="entry name" value="Periplasmic binding protein-like II"/>
    <property type="match status" value="2"/>
</dbReference>
<evidence type="ECO:0000256" key="2">
    <source>
        <dbReference type="SAM" id="SignalP"/>
    </source>
</evidence>
<feature type="signal peptide" evidence="2">
    <location>
        <begin position="1"/>
        <end position="18"/>
    </location>
</feature>
<proteinExistence type="predicted"/>
<dbReference type="SUPFAM" id="SSF53850">
    <property type="entry name" value="Periplasmic binding protein-like II"/>
    <property type="match status" value="1"/>
</dbReference>
<dbReference type="PANTHER" id="PTHR30006:SF2">
    <property type="entry name" value="ABC TRANSPORTER SUBSTRATE-BINDING PROTEIN"/>
    <property type="match status" value="1"/>
</dbReference>
<feature type="chain" id="PRO_5045240508" evidence="2">
    <location>
        <begin position="19"/>
        <end position="362"/>
    </location>
</feature>
<name>A0ABR1LCS4_9PEZI</name>
<organism evidence="3 4">
    <name type="scientific">Phyllosticta citribraziliensis</name>
    <dbReference type="NCBI Taxonomy" id="989973"/>
    <lineage>
        <taxon>Eukaryota</taxon>
        <taxon>Fungi</taxon>
        <taxon>Dikarya</taxon>
        <taxon>Ascomycota</taxon>
        <taxon>Pezizomycotina</taxon>
        <taxon>Dothideomycetes</taxon>
        <taxon>Dothideomycetes incertae sedis</taxon>
        <taxon>Botryosphaeriales</taxon>
        <taxon>Phyllostictaceae</taxon>
        <taxon>Phyllosticta</taxon>
    </lineage>
</organism>
<comment type="caution">
    <text evidence="3">The sequence shown here is derived from an EMBL/GenBank/DDBJ whole genome shotgun (WGS) entry which is preliminary data.</text>
</comment>
<evidence type="ECO:0000313" key="4">
    <source>
        <dbReference type="Proteomes" id="UP001360953"/>
    </source>
</evidence>
<accession>A0ABR1LCS4</accession>
<dbReference type="PANTHER" id="PTHR30006">
    <property type="entry name" value="THIAMINE-BINDING PERIPLASMIC PROTEIN-RELATED"/>
    <property type="match status" value="1"/>
</dbReference>
<sequence length="362" mass="40629">MVSSKLLFVLASAAVSSAFDPQLGYNSFVDVENRTIDEIYQAALKEGGTVTLWHGGDEKNQQNSLKQAFEERFPGMTLNVTVDLSKYHDVNIDRQIATGDVYVDSVALQTLHDYPRWKSQGALLPYKPLGWDALYKDFRDADGYYNGFYVLNWANRWNTDYVKEPIKEFDDFLRPEFKNKLILTYPNDDDAVLFAFDLIMKQQGGYEWFEKLLAQKPRWVRGSATPNTLISNSNGTYTASFTGSIGLTPSAPFNVSLPTAPNSFVSWPQTGAILKDAPHPEGAKLLHSYILSEEFQAARGGWSVRSDIDGPAGYPKIFDVPGTDVTKFSEFMADRAAVERLRFYFEDKIGSAQGLSPLEDNL</sequence>
<keyword evidence="1 2" id="KW-0732">Signal</keyword>
<evidence type="ECO:0000256" key="1">
    <source>
        <dbReference type="ARBA" id="ARBA00022729"/>
    </source>
</evidence>
<dbReference type="Pfam" id="PF13343">
    <property type="entry name" value="SBP_bac_6"/>
    <property type="match status" value="1"/>
</dbReference>
<reference evidence="3 4" key="1">
    <citation type="submission" date="2024-04" db="EMBL/GenBank/DDBJ databases">
        <title>Phyllosticta paracitricarpa is synonymous to the EU quarantine fungus P. citricarpa based on phylogenomic analyses.</title>
        <authorList>
            <consortium name="Lawrence Berkeley National Laboratory"/>
            <person name="Van ingen-buijs V.A."/>
            <person name="Van westerhoven A.C."/>
            <person name="Haridas S."/>
            <person name="Skiadas P."/>
            <person name="Martin F."/>
            <person name="Groenewald J.Z."/>
            <person name="Crous P.W."/>
            <person name="Seidl M.F."/>
        </authorList>
    </citation>
    <scope>NUCLEOTIDE SEQUENCE [LARGE SCALE GENOMIC DNA]</scope>
    <source>
        <strain evidence="3 4">CPC 17464</strain>
    </source>
</reference>
<protein>
    <submittedName>
        <fullName evidence="3">ABC transporter</fullName>
    </submittedName>
</protein>
<keyword evidence="4" id="KW-1185">Reference proteome</keyword>
<evidence type="ECO:0000313" key="3">
    <source>
        <dbReference type="EMBL" id="KAK7531660.1"/>
    </source>
</evidence>
<dbReference type="EMBL" id="JBBPEH010000012">
    <property type="protein sequence ID" value="KAK7531660.1"/>
    <property type="molecule type" value="Genomic_DNA"/>
</dbReference>
<dbReference type="RefSeq" id="XP_066651484.1">
    <property type="nucleotide sequence ID" value="XM_066793834.1"/>
</dbReference>
<dbReference type="Proteomes" id="UP001360953">
    <property type="component" value="Unassembled WGS sequence"/>
</dbReference>
<gene>
    <name evidence="3" type="ORF">J3D65DRAFT_121738</name>
</gene>
<dbReference type="GeneID" id="92026740"/>